<dbReference type="InterPro" id="IPR004162">
    <property type="entry name" value="SINA-like_animal"/>
</dbReference>
<dbReference type="CTD" id="8236190"/>
<evidence type="ECO:0000256" key="3">
    <source>
        <dbReference type="ARBA" id="ARBA00009119"/>
    </source>
</evidence>
<dbReference type="HOGENOM" id="CLU_028215_0_1_1"/>
<dbReference type="EnsemblMetazoa" id="PHUM497580-RA">
    <property type="protein sequence ID" value="PHUM497580-PA"/>
    <property type="gene ID" value="PHUM497580"/>
</dbReference>
<dbReference type="InterPro" id="IPR001841">
    <property type="entry name" value="Znf_RING"/>
</dbReference>
<dbReference type="OMA" id="HETICDY"/>
<comment type="catalytic activity">
    <reaction evidence="1">
        <text>S-ubiquitinyl-[E2 ubiquitin-conjugating enzyme]-L-cysteine + [acceptor protein]-L-lysine = [E2 ubiquitin-conjugating enzyme]-L-cysteine + N(6)-ubiquitinyl-[acceptor protein]-L-lysine.</text>
        <dbReference type="EC" id="2.3.2.27"/>
    </reaction>
</comment>
<dbReference type="PROSITE" id="PS51081">
    <property type="entry name" value="ZF_SIAH"/>
    <property type="match status" value="1"/>
</dbReference>
<evidence type="ECO:0000256" key="4">
    <source>
        <dbReference type="ARBA" id="ARBA00012483"/>
    </source>
</evidence>
<evidence type="ECO:0000256" key="10">
    <source>
        <dbReference type="PROSITE-ProRule" id="PRU00455"/>
    </source>
</evidence>
<evidence type="ECO:0000259" key="11">
    <source>
        <dbReference type="PROSITE" id="PS50089"/>
    </source>
</evidence>
<dbReference type="EMBL" id="DS235830">
    <property type="protein sequence ID" value="EEB18001.1"/>
    <property type="molecule type" value="Genomic_DNA"/>
</dbReference>
<evidence type="ECO:0000259" key="12">
    <source>
        <dbReference type="PROSITE" id="PS51081"/>
    </source>
</evidence>
<gene>
    <name evidence="14" type="primary">8236190</name>
    <name evidence="13" type="ORF">Phum_PHUM497580</name>
</gene>
<dbReference type="GO" id="GO:0043161">
    <property type="term" value="P:proteasome-mediated ubiquitin-dependent protein catabolic process"/>
    <property type="evidence" value="ECO:0007669"/>
    <property type="project" value="TreeGrafter"/>
</dbReference>
<dbReference type="AlphaFoldDB" id="E0VX95"/>
<dbReference type="SUPFAM" id="SSF49599">
    <property type="entry name" value="TRAF domain-like"/>
    <property type="match status" value="2"/>
</dbReference>
<keyword evidence="5" id="KW-0808">Transferase</keyword>
<evidence type="ECO:0000256" key="6">
    <source>
        <dbReference type="ARBA" id="ARBA00022723"/>
    </source>
</evidence>
<dbReference type="InterPro" id="IPR013083">
    <property type="entry name" value="Znf_RING/FYVE/PHD"/>
</dbReference>
<reference evidence="13" key="2">
    <citation type="submission" date="2007-04" db="EMBL/GenBank/DDBJ databases">
        <title>The genome of the human body louse.</title>
        <authorList>
            <consortium name="The Human Body Louse Genome Consortium"/>
            <person name="Kirkness E."/>
            <person name="Walenz B."/>
            <person name="Hass B."/>
            <person name="Bruggner R."/>
            <person name="Strausberg R."/>
        </authorList>
    </citation>
    <scope>NUCLEOTIDE SEQUENCE</scope>
    <source>
        <strain evidence="13">USDA</strain>
    </source>
</reference>
<dbReference type="EMBL" id="AAZO01006030">
    <property type="status" value="NOT_ANNOTATED_CDS"/>
    <property type="molecule type" value="Genomic_DNA"/>
</dbReference>
<dbReference type="EC" id="2.3.2.27" evidence="4"/>
<evidence type="ECO:0000256" key="8">
    <source>
        <dbReference type="ARBA" id="ARBA00022786"/>
    </source>
</evidence>
<reference evidence="14" key="3">
    <citation type="submission" date="2020-05" db="UniProtKB">
        <authorList>
            <consortium name="EnsemblMetazoa"/>
        </authorList>
    </citation>
    <scope>IDENTIFICATION</scope>
    <source>
        <strain evidence="14">USDA</strain>
    </source>
</reference>
<accession>E0VX95</accession>
<evidence type="ECO:0000313" key="13">
    <source>
        <dbReference type="EMBL" id="EEB18001.1"/>
    </source>
</evidence>
<organism>
    <name type="scientific">Pediculus humanus subsp. corporis</name>
    <name type="common">Body louse</name>
    <dbReference type="NCBI Taxonomy" id="121224"/>
    <lineage>
        <taxon>Eukaryota</taxon>
        <taxon>Metazoa</taxon>
        <taxon>Ecdysozoa</taxon>
        <taxon>Arthropoda</taxon>
        <taxon>Hexapoda</taxon>
        <taxon>Insecta</taxon>
        <taxon>Pterygota</taxon>
        <taxon>Neoptera</taxon>
        <taxon>Paraneoptera</taxon>
        <taxon>Psocodea</taxon>
        <taxon>Troctomorpha</taxon>
        <taxon>Phthiraptera</taxon>
        <taxon>Anoplura</taxon>
        <taxon>Pediculidae</taxon>
        <taxon>Pediculus</taxon>
    </lineage>
</organism>
<dbReference type="Pfam" id="PF21362">
    <property type="entry name" value="Sina_RING"/>
    <property type="match status" value="1"/>
</dbReference>
<dbReference type="Gene3D" id="3.30.40.10">
    <property type="entry name" value="Zinc/RING finger domain, C3HC4 (zinc finger)"/>
    <property type="match status" value="3"/>
</dbReference>
<feature type="domain" description="RING-type" evidence="11">
    <location>
        <begin position="49"/>
        <end position="83"/>
    </location>
</feature>
<feature type="domain" description="SIAH-type" evidence="12">
    <location>
        <begin position="102"/>
        <end position="199"/>
    </location>
</feature>
<dbReference type="GeneID" id="8236190"/>
<keyword evidence="6" id="KW-0479">Metal-binding</keyword>
<evidence type="ECO:0000313" key="14">
    <source>
        <dbReference type="EnsemblMetazoa" id="PHUM497580-PA"/>
    </source>
</evidence>
<dbReference type="InterPro" id="IPR049548">
    <property type="entry name" value="Sina-like_RING"/>
</dbReference>
<dbReference type="PROSITE" id="PS50089">
    <property type="entry name" value="ZF_RING_2"/>
    <property type="match status" value="1"/>
</dbReference>
<dbReference type="OrthoDB" id="4788989at2759"/>
<dbReference type="InParanoid" id="E0VX95"/>
<evidence type="ECO:0000313" key="15">
    <source>
        <dbReference type="Proteomes" id="UP000009046"/>
    </source>
</evidence>
<evidence type="ECO:0000256" key="7">
    <source>
        <dbReference type="ARBA" id="ARBA00022771"/>
    </source>
</evidence>
<comment type="pathway">
    <text evidence="2">Protein modification; protein ubiquitination.</text>
</comment>
<keyword evidence="7 10" id="KW-0863">Zinc-finger</keyword>
<name>E0VX95_PEDHC</name>
<comment type="similarity">
    <text evidence="3">Belongs to the SINA (Seven in absentia) family.</text>
</comment>
<evidence type="ECO:0000256" key="9">
    <source>
        <dbReference type="ARBA" id="ARBA00022833"/>
    </source>
</evidence>
<dbReference type="VEuPathDB" id="VectorBase:PHUM497580"/>
<keyword evidence="15" id="KW-1185">Reference proteome</keyword>
<reference evidence="13" key="1">
    <citation type="submission" date="2007-04" db="EMBL/GenBank/DDBJ databases">
        <title>Annotation of Pediculus humanus corporis strain USDA.</title>
        <authorList>
            <person name="Kirkness E."/>
            <person name="Hannick L."/>
            <person name="Hass B."/>
            <person name="Bruggner R."/>
            <person name="Lawson D."/>
            <person name="Bidwell S."/>
            <person name="Joardar V."/>
            <person name="Caler E."/>
            <person name="Walenz B."/>
            <person name="Inman J."/>
            <person name="Schobel S."/>
            <person name="Galinsky K."/>
            <person name="Amedeo P."/>
            <person name="Strausberg R."/>
        </authorList>
    </citation>
    <scope>NUCLEOTIDE SEQUENCE</scope>
    <source>
        <strain evidence="13">USDA</strain>
    </source>
</reference>
<dbReference type="STRING" id="121224.E0VX95"/>
<dbReference type="GO" id="GO:0008270">
    <property type="term" value="F:zinc ion binding"/>
    <property type="evidence" value="ECO:0007669"/>
    <property type="project" value="UniProtKB-KW"/>
</dbReference>
<dbReference type="GO" id="GO:0031624">
    <property type="term" value="F:ubiquitin conjugating enzyme binding"/>
    <property type="evidence" value="ECO:0007669"/>
    <property type="project" value="TreeGrafter"/>
</dbReference>
<dbReference type="UniPathway" id="UPA00143"/>
<keyword evidence="8" id="KW-0833">Ubl conjugation pathway</keyword>
<dbReference type="PANTHER" id="PTHR45877:SF2">
    <property type="entry name" value="E3 UBIQUITIN-PROTEIN LIGASE SINA-RELATED"/>
    <property type="match status" value="1"/>
</dbReference>
<dbReference type="KEGG" id="phu:Phum_PHUM497580"/>
<dbReference type="GO" id="GO:0005737">
    <property type="term" value="C:cytoplasm"/>
    <property type="evidence" value="ECO:0007669"/>
    <property type="project" value="TreeGrafter"/>
</dbReference>
<protein>
    <recommendedName>
        <fullName evidence="4">RING-type E3 ubiquitin transferase</fullName>
        <ecNumber evidence="4">2.3.2.27</ecNumber>
    </recommendedName>
</protein>
<dbReference type="InterPro" id="IPR013010">
    <property type="entry name" value="Znf_SIAH"/>
</dbReference>
<dbReference type="RefSeq" id="XP_002430739.1">
    <property type="nucleotide sequence ID" value="XM_002430694.1"/>
</dbReference>
<dbReference type="PANTHER" id="PTHR45877">
    <property type="entry name" value="E3 UBIQUITIN-PROTEIN LIGASE SIAH2"/>
    <property type="match status" value="1"/>
</dbReference>
<evidence type="ECO:0000256" key="5">
    <source>
        <dbReference type="ARBA" id="ARBA00022679"/>
    </source>
</evidence>
<dbReference type="GO" id="GO:0061630">
    <property type="term" value="F:ubiquitin protein ligase activity"/>
    <property type="evidence" value="ECO:0007669"/>
    <property type="project" value="UniProtKB-EC"/>
</dbReference>
<sequence>MERENGPPVSVGNPTSSRKALRQITSTVRKMSEEMLDTAEETIIDFITCPYCTDYIRPPSVCCESGHFVCRQCKTNISHCPTCGTDRYPNKSNSVFDMILREIYYPCLYQGNGCSAYFKHDQLQIHQNNCKFKMEPCVYQSEGCKVFTKGQDNKIKHETICDYGVRCKIYGEINNKIHVTCTWKGKRKDLLKHVSTSHQYEWSPHEIVSDVALSWILPLNINFEKIQLIHLKDFDEMFFFYSKTIENYQHFVGVQYVGHRESWKKFLYSVEFIYENKKVGFEDLVIPHTVKKTDDVYGANNCFSVHFEFLKKHFLAESVIDCHVRFSFR</sequence>
<evidence type="ECO:0000256" key="2">
    <source>
        <dbReference type="ARBA" id="ARBA00004906"/>
    </source>
</evidence>
<dbReference type="Proteomes" id="UP000009046">
    <property type="component" value="Unassembled WGS sequence"/>
</dbReference>
<dbReference type="eggNOG" id="KOG3002">
    <property type="taxonomic scope" value="Eukaryota"/>
</dbReference>
<proteinExistence type="inferred from homology"/>
<evidence type="ECO:0000256" key="1">
    <source>
        <dbReference type="ARBA" id="ARBA00000900"/>
    </source>
</evidence>
<dbReference type="GO" id="GO:0016567">
    <property type="term" value="P:protein ubiquitination"/>
    <property type="evidence" value="ECO:0007669"/>
    <property type="project" value="UniProtKB-UniPathway"/>
</dbReference>
<keyword evidence="9" id="KW-0862">Zinc</keyword>